<dbReference type="GO" id="GO:0005737">
    <property type="term" value="C:cytoplasm"/>
    <property type="evidence" value="ECO:0007669"/>
    <property type="project" value="TreeGrafter"/>
</dbReference>
<protein>
    <submittedName>
        <fullName evidence="3">N-methyltryptophan oxidase</fullName>
    </submittedName>
</protein>
<evidence type="ECO:0000259" key="2">
    <source>
        <dbReference type="Pfam" id="PF01266"/>
    </source>
</evidence>
<keyword evidence="4" id="KW-1185">Reference proteome</keyword>
<dbReference type="GO" id="GO:0016491">
    <property type="term" value="F:oxidoreductase activity"/>
    <property type="evidence" value="ECO:0007669"/>
    <property type="project" value="UniProtKB-KW"/>
</dbReference>
<dbReference type="PANTHER" id="PTHR13847">
    <property type="entry name" value="SARCOSINE DEHYDROGENASE-RELATED"/>
    <property type="match status" value="1"/>
</dbReference>
<dbReference type="AlphaFoldDB" id="A0A1Y5RLP8"/>
<keyword evidence="1" id="KW-0560">Oxidoreductase</keyword>
<gene>
    <name evidence="3" type="ORF">PAM7066_00556</name>
</gene>
<dbReference type="Gene3D" id="3.50.50.60">
    <property type="entry name" value="FAD/NAD(P)-binding domain"/>
    <property type="match status" value="1"/>
</dbReference>
<reference evidence="3 4" key="1">
    <citation type="submission" date="2017-03" db="EMBL/GenBank/DDBJ databases">
        <authorList>
            <person name="Afonso C.L."/>
            <person name="Miller P.J."/>
            <person name="Scott M.A."/>
            <person name="Spackman E."/>
            <person name="Goraichik I."/>
            <person name="Dimitrov K.M."/>
            <person name="Suarez D.L."/>
            <person name="Swayne D.E."/>
        </authorList>
    </citation>
    <scope>NUCLEOTIDE SEQUENCE [LARGE SCALE GENOMIC DNA]</scope>
    <source>
        <strain evidence="3 4">CECT 7066</strain>
    </source>
</reference>
<dbReference type="Proteomes" id="UP000193870">
    <property type="component" value="Unassembled WGS sequence"/>
</dbReference>
<dbReference type="Pfam" id="PF01266">
    <property type="entry name" value="DAO"/>
    <property type="match status" value="1"/>
</dbReference>
<evidence type="ECO:0000256" key="1">
    <source>
        <dbReference type="ARBA" id="ARBA00023002"/>
    </source>
</evidence>
<feature type="domain" description="FAD dependent oxidoreductase" evidence="2">
    <location>
        <begin position="6"/>
        <end position="334"/>
    </location>
</feature>
<dbReference type="SUPFAM" id="SSF51905">
    <property type="entry name" value="FAD/NAD(P)-binding domain"/>
    <property type="match status" value="1"/>
</dbReference>
<evidence type="ECO:0000313" key="3">
    <source>
        <dbReference type="EMBL" id="SLN17694.1"/>
    </source>
</evidence>
<dbReference type="Gene3D" id="3.30.9.10">
    <property type="entry name" value="D-Amino Acid Oxidase, subunit A, domain 2"/>
    <property type="match status" value="1"/>
</dbReference>
<dbReference type="RefSeq" id="WP_085852786.1">
    <property type="nucleotide sequence ID" value="NZ_FOPF01000001.1"/>
</dbReference>
<dbReference type="OrthoDB" id="7421214at2"/>
<proteinExistence type="predicted"/>
<name>A0A1Y5RLP8_9RHOB</name>
<evidence type="ECO:0000313" key="4">
    <source>
        <dbReference type="Proteomes" id="UP000193870"/>
    </source>
</evidence>
<sequence length="354" mass="37030">MQVETLVIGGGIAGISAAAELAAHGSVLILEAEEHLGHHATGRSAAMFLPSYGNAAIRALTEASAAAHAEADSLSPRDFLCIAPAGREGALAAEARAQGLKPIGTGEAQEMWPILRPGWVAAAARAEGWDLDADRLLQTMRRRTTDQGARIVTRAPLTAIHRDGAGWHVEWPGGSADAGAVVNAAGAWADRIAQMAGVAPLGLVPHRRSMAQLAAPGGHDVSGWPFVEEVGERWYAKPDAGSWLVSPADADPVEPFDAWADDMVLAEGLARYEEAVIHEVTRPLTTWAGLRTFAPDKSLVIGPDPTVRGFWWCAGQGGYGLQTAPAAARLLADLMAGRAPLLDAAPYAPARLVA</sequence>
<organism evidence="3 4">
    <name type="scientific">Palleronia marisminoris</name>
    <dbReference type="NCBI Taxonomy" id="315423"/>
    <lineage>
        <taxon>Bacteria</taxon>
        <taxon>Pseudomonadati</taxon>
        <taxon>Pseudomonadota</taxon>
        <taxon>Alphaproteobacteria</taxon>
        <taxon>Rhodobacterales</taxon>
        <taxon>Roseobacteraceae</taxon>
        <taxon>Palleronia</taxon>
    </lineage>
</organism>
<dbReference type="InterPro" id="IPR036188">
    <property type="entry name" value="FAD/NAD-bd_sf"/>
</dbReference>
<dbReference type="InterPro" id="IPR006076">
    <property type="entry name" value="FAD-dep_OxRdtase"/>
</dbReference>
<dbReference type="PANTHER" id="PTHR13847:SF287">
    <property type="entry name" value="FAD-DEPENDENT OXIDOREDUCTASE DOMAIN-CONTAINING PROTEIN 1"/>
    <property type="match status" value="1"/>
</dbReference>
<accession>A0A1Y5RLP8</accession>
<dbReference type="EMBL" id="FWFV01000001">
    <property type="protein sequence ID" value="SLN17694.1"/>
    <property type="molecule type" value="Genomic_DNA"/>
</dbReference>
<dbReference type="STRING" id="315423.SAMN04488020_101555"/>